<evidence type="ECO:0000256" key="1">
    <source>
        <dbReference type="SAM" id="MobiDB-lite"/>
    </source>
</evidence>
<evidence type="ECO:0000313" key="2">
    <source>
        <dbReference type="EMBL" id="SBQ60533.1"/>
    </source>
</evidence>
<reference evidence="2" key="2">
    <citation type="submission" date="2016-06" db="EMBL/GenBank/DDBJ databases">
        <title>The genome of a short-lived fish provides insights into sex chromosome evolution and the genetic control of aging.</title>
        <authorList>
            <person name="Reichwald K."/>
            <person name="Felder M."/>
            <person name="Petzold A."/>
            <person name="Koch P."/>
            <person name="Groth M."/>
            <person name="Platzer M."/>
        </authorList>
    </citation>
    <scope>NUCLEOTIDE SEQUENCE</scope>
    <source>
        <tissue evidence="2">Brain</tissue>
    </source>
</reference>
<accession>A0A1A8FNV2</accession>
<sequence length="243" mass="26401">MARNALPSSSLSAMSSFRSRRAVPPSGPASSQAPPDRSARAICPDCKMSFCVFSEGSRGWNTKPHRMCADCFRTRKRPARHQPHVDGQQAAVGHDVISQVSSVTSGVCSNGRRRNRHRPRTFGTNSCSDGPTPIRLSHHIFSKGEWRRAKLRDHPRVPISIQVDDKVRFTSRASARRPAAEATVSAIADTGAQSDLWSLEEFLACGFARSALHPVVLNLSAANKSLIDIKGAFFDKLSTAAPG</sequence>
<feature type="non-terminal residue" evidence="2">
    <location>
        <position position="243"/>
    </location>
</feature>
<dbReference type="AlphaFoldDB" id="A0A1A8FNV2"/>
<name>A0A1A8FNV2_9TELE</name>
<proteinExistence type="predicted"/>
<protein>
    <submittedName>
        <fullName evidence="2">Uncharacterized protein</fullName>
    </submittedName>
</protein>
<feature type="region of interest" description="Disordered" evidence="1">
    <location>
        <begin position="106"/>
        <end position="129"/>
    </location>
</feature>
<dbReference type="EMBL" id="HAEB01014006">
    <property type="protein sequence ID" value="SBQ60533.1"/>
    <property type="molecule type" value="Transcribed_RNA"/>
</dbReference>
<gene>
    <name evidence="2" type="primary">v1g205139</name>
</gene>
<reference evidence="2" key="1">
    <citation type="submission" date="2016-05" db="EMBL/GenBank/DDBJ databases">
        <authorList>
            <person name="Lavstsen T."/>
            <person name="Jespersen J.S."/>
        </authorList>
    </citation>
    <scope>NUCLEOTIDE SEQUENCE</scope>
    <source>
        <tissue evidence="2">Brain</tissue>
    </source>
</reference>
<organism evidence="2">
    <name type="scientific">Nothobranchius korthausae</name>
    <dbReference type="NCBI Taxonomy" id="1143690"/>
    <lineage>
        <taxon>Eukaryota</taxon>
        <taxon>Metazoa</taxon>
        <taxon>Chordata</taxon>
        <taxon>Craniata</taxon>
        <taxon>Vertebrata</taxon>
        <taxon>Euteleostomi</taxon>
        <taxon>Actinopterygii</taxon>
        <taxon>Neopterygii</taxon>
        <taxon>Teleostei</taxon>
        <taxon>Neoteleostei</taxon>
        <taxon>Acanthomorphata</taxon>
        <taxon>Ovalentaria</taxon>
        <taxon>Atherinomorphae</taxon>
        <taxon>Cyprinodontiformes</taxon>
        <taxon>Nothobranchiidae</taxon>
        <taxon>Nothobranchius</taxon>
    </lineage>
</organism>
<feature type="region of interest" description="Disordered" evidence="1">
    <location>
        <begin position="1"/>
        <end position="38"/>
    </location>
</feature>
<feature type="compositionally biased region" description="Low complexity" evidence="1">
    <location>
        <begin position="8"/>
        <end position="35"/>
    </location>
</feature>
<feature type="compositionally biased region" description="Basic residues" evidence="1">
    <location>
        <begin position="111"/>
        <end position="120"/>
    </location>
</feature>